<dbReference type="AlphaFoldDB" id="A0AAV9Q1U7"/>
<gene>
    <name evidence="2" type="ORF">LTR25_008233</name>
</gene>
<evidence type="ECO:0000313" key="3">
    <source>
        <dbReference type="Proteomes" id="UP001345827"/>
    </source>
</evidence>
<accession>A0AAV9Q1U7</accession>
<protein>
    <submittedName>
        <fullName evidence="2">Uncharacterized protein</fullName>
    </submittedName>
</protein>
<keyword evidence="3" id="KW-1185">Reference proteome</keyword>
<comment type="caution">
    <text evidence="2">The sequence shown here is derived from an EMBL/GenBank/DDBJ whole genome shotgun (WGS) entry which is preliminary data.</text>
</comment>
<dbReference type="Proteomes" id="UP001345827">
    <property type="component" value="Unassembled WGS sequence"/>
</dbReference>
<evidence type="ECO:0000256" key="1">
    <source>
        <dbReference type="SAM" id="MobiDB-lite"/>
    </source>
</evidence>
<dbReference type="EMBL" id="JAXLQG010000016">
    <property type="protein sequence ID" value="KAK5531903.1"/>
    <property type="molecule type" value="Genomic_DNA"/>
</dbReference>
<sequence>MVKVAENRVVDLDVFPGNPKGDKLAEQTKSAIAGKIPQDQAQGVSSNTQSAVQALGGTVGGGVKGLVDTVGNTVGALGEGVTGTVQGVGDGVGSTVQFAGGALGAGAGKVGSMFSGNKQGGTEEAIESQKQRLQEATKSSKDIGSEEVAGTSVEEHSKDAMAAAKETTQEDQDTAGGLAEHGDEQQRRMQVFRVDENRTIDLVEAVQVTGQCLAICHEVHPSAAQYAWLREVALRGVPDRRLYLLQCLAVGKADFLKGCAEHQEMHVPVNETWG</sequence>
<reference evidence="2 3" key="1">
    <citation type="submission" date="2023-06" db="EMBL/GenBank/DDBJ databases">
        <title>Black Yeasts Isolated from many extreme environments.</title>
        <authorList>
            <person name="Coleine C."/>
            <person name="Stajich J.E."/>
            <person name="Selbmann L."/>
        </authorList>
    </citation>
    <scope>NUCLEOTIDE SEQUENCE [LARGE SCALE GENOMIC DNA]</scope>
    <source>
        <strain evidence="2 3">CCFEE 5887</strain>
    </source>
</reference>
<organism evidence="2 3">
    <name type="scientific">Vermiconidia calcicola</name>
    <dbReference type="NCBI Taxonomy" id="1690605"/>
    <lineage>
        <taxon>Eukaryota</taxon>
        <taxon>Fungi</taxon>
        <taxon>Dikarya</taxon>
        <taxon>Ascomycota</taxon>
        <taxon>Pezizomycotina</taxon>
        <taxon>Dothideomycetes</taxon>
        <taxon>Dothideomycetidae</taxon>
        <taxon>Mycosphaerellales</taxon>
        <taxon>Extremaceae</taxon>
        <taxon>Vermiconidia</taxon>
    </lineage>
</organism>
<feature type="compositionally biased region" description="Basic and acidic residues" evidence="1">
    <location>
        <begin position="127"/>
        <end position="144"/>
    </location>
</feature>
<evidence type="ECO:0000313" key="2">
    <source>
        <dbReference type="EMBL" id="KAK5531903.1"/>
    </source>
</evidence>
<proteinExistence type="predicted"/>
<feature type="region of interest" description="Disordered" evidence="1">
    <location>
        <begin position="115"/>
        <end position="187"/>
    </location>
</feature>
<name>A0AAV9Q1U7_9PEZI</name>